<evidence type="ECO:0000256" key="1">
    <source>
        <dbReference type="SAM" id="SignalP"/>
    </source>
</evidence>
<sequence length="451" mass="49712">MFPAALLFSTLAVLANALYLNESPEARSSQQVKRQSTTKYVVAHHIVGNTYPYTVDDWANDIELASSHGIDAFALNVGSLSWEFDRVADAYKAAQNSGTNFKLFFSFDMTALPCATAQDAAALVGHVTDYVSHPSQFKYDGLVFVSTFAGESCTFGQSSVVQGWQTQFVDKLTGSNSIYFVPSFFVDPGTFSTYNDVMNGAFNWNSGWPISLTTDTYISGIAAMSNDGHNRAYMAAVSPWFFTHYGPDTYNKNWIYLADWHLYPRRWQNLVSLRDSVDIVEIVTWNDYGESHYIGPIEGAQPMSEAWVNGFDHQGWLDMTPYFITAFKTGSYPTITKDKIYLWARPHPRNATASDPVGPPTSYQLDQDQLWAVVMTTASSTVTLSTSSTNSKTFSVNAGLSLLNIPLTPGGSMSGTVTRNGQTVASLSPTGYTFNPNPSSYNYNAFVAYST</sequence>
<reference evidence="2 3" key="1">
    <citation type="journal article" date="2012" name="Science">
        <title>The Paleozoic origin of enzymatic lignin decomposition reconstructed from 31 fungal genomes.</title>
        <authorList>
            <person name="Floudas D."/>
            <person name="Binder M."/>
            <person name="Riley R."/>
            <person name="Barry K."/>
            <person name="Blanchette R.A."/>
            <person name="Henrissat B."/>
            <person name="Martinez A.T."/>
            <person name="Otillar R."/>
            <person name="Spatafora J.W."/>
            <person name="Yadav J.S."/>
            <person name="Aerts A."/>
            <person name="Benoit I."/>
            <person name="Boyd A."/>
            <person name="Carlson A."/>
            <person name="Copeland A."/>
            <person name="Coutinho P.M."/>
            <person name="de Vries R.P."/>
            <person name="Ferreira P."/>
            <person name="Findley K."/>
            <person name="Foster B."/>
            <person name="Gaskell J."/>
            <person name="Glotzer D."/>
            <person name="Gorecki P."/>
            <person name="Heitman J."/>
            <person name="Hesse C."/>
            <person name="Hori C."/>
            <person name="Igarashi K."/>
            <person name="Jurgens J.A."/>
            <person name="Kallen N."/>
            <person name="Kersten P."/>
            <person name="Kohler A."/>
            <person name="Kuees U."/>
            <person name="Kumar T.K.A."/>
            <person name="Kuo A."/>
            <person name="LaButti K."/>
            <person name="Larrondo L.F."/>
            <person name="Lindquist E."/>
            <person name="Ling A."/>
            <person name="Lombard V."/>
            <person name="Lucas S."/>
            <person name="Lundell T."/>
            <person name="Martin R."/>
            <person name="McLaughlin D.J."/>
            <person name="Morgenstern I."/>
            <person name="Morin E."/>
            <person name="Murat C."/>
            <person name="Nagy L.G."/>
            <person name="Nolan M."/>
            <person name="Ohm R.A."/>
            <person name="Patyshakuliyeva A."/>
            <person name="Rokas A."/>
            <person name="Ruiz-Duenas F.J."/>
            <person name="Sabat G."/>
            <person name="Salamov A."/>
            <person name="Samejima M."/>
            <person name="Schmutz J."/>
            <person name="Slot J.C."/>
            <person name="St John F."/>
            <person name="Stenlid J."/>
            <person name="Sun H."/>
            <person name="Sun S."/>
            <person name="Syed K."/>
            <person name="Tsang A."/>
            <person name="Wiebenga A."/>
            <person name="Young D."/>
            <person name="Pisabarro A."/>
            <person name="Eastwood D.C."/>
            <person name="Martin F."/>
            <person name="Cullen D."/>
            <person name="Grigoriev I.V."/>
            <person name="Hibbett D.S."/>
        </authorList>
    </citation>
    <scope>NUCLEOTIDE SEQUENCE [LARGE SCALE GENOMIC DNA]</scope>
    <source>
        <strain evidence="2 3">ATCC 11539</strain>
    </source>
</reference>
<keyword evidence="3" id="KW-1185">Reference proteome</keyword>
<keyword evidence="2" id="KW-0378">Hydrolase</keyword>
<dbReference type="Gene3D" id="3.20.20.80">
    <property type="entry name" value="Glycosidases"/>
    <property type="match status" value="1"/>
</dbReference>
<dbReference type="OMA" id="NDYERSD"/>
<dbReference type="GO" id="GO:0051118">
    <property type="term" value="F:glucan endo-1,3-alpha-glucosidase activity"/>
    <property type="evidence" value="ECO:0007669"/>
    <property type="project" value="InterPro"/>
</dbReference>
<feature type="signal peptide" evidence="1">
    <location>
        <begin position="1"/>
        <end position="17"/>
    </location>
</feature>
<dbReference type="EMBL" id="KB469314">
    <property type="protein sequence ID" value="EPQ50592.1"/>
    <property type="molecule type" value="Genomic_DNA"/>
</dbReference>
<keyword evidence="1" id="KW-0732">Signal</keyword>
<dbReference type="eggNOG" id="ENOG502RTMK">
    <property type="taxonomic scope" value="Eukaryota"/>
</dbReference>
<dbReference type="Proteomes" id="UP000030669">
    <property type="component" value="Unassembled WGS sequence"/>
</dbReference>
<dbReference type="GeneID" id="19306712"/>
<dbReference type="RefSeq" id="XP_007870826.1">
    <property type="nucleotide sequence ID" value="XM_007872635.1"/>
</dbReference>
<proteinExistence type="predicted"/>
<dbReference type="OrthoDB" id="3257981at2759"/>
<feature type="chain" id="PRO_5004543697" evidence="1">
    <location>
        <begin position="18"/>
        <end position="451"/>
    </location>
</feature>
<dbReference type="InterPro" id="IPR005197">
    <property type="entry name" value="Glyco_hydro_71"/>
</dbReference>
<protein>
    <submittedName>
        <fullName evidence="2">Glycoside hydrolase</fullName>
    </submittedName>
</protein>
<accession>S7PTF7</accession>
<dbReference type="KEGG" id="gtr:GLOTRDRAFT_50149"/>
<evidence type="ECO:0000313" key="2">
    <source>
        <dbReference type="EMBL" id="EPQ50592.1"/>
    </source>
</evidence>
<dbReference type="HOGENOM" id="CLU_019141_4_0_1"/>
<dbReference type="CDD" id="cd11577">
    <property type="entry name" value="GH71"/>
    <property type="match status" value="1"/>
</dbReference>
<name>S7PTF7_GLOTA</name>
<dbReference type="Pfam" id="PF03659">
    <property type="entry name" value="Glyco_hydro_71"/>
    <property type="match status" value="1"/>
</dbReference>
<organism evidence="2 3">
    <name type="scientific">Gloeophyllum trabeum (strain ATCC 11539 / FP-39264 / Madison 617)</name>
    <name type="common">Brown rot fungus</name>
    <dbReference type="NCBI Taxonomy" id="670483"/>
    <lineage>
        <taxon>Eukaryota</taxon>
        <taxon>Fungi</taxon>
        <taxon>Dikarya</taxon>
        <taxon>Basidiomycota</taxon>
        <taxon>Agaricomycotina</taxon>
        <taxon>Agaricomycetes</taxon>
        <taxon>Gloeophyllales</taxon>
        <taxon>Gloeophyllaceae</taxon>
        <taxon>Gloeophyllum</taxon>
    </lineage>
</organism>
<gene>
    <name evidence="2" type="ORF">GLOTRDRAFT_50149</name>
</gene>
<dbReference type="AlphaFoldDB" id="S7PTF7"/>
<evidence type="ECO:0000313" key="3">
    <source>
        <dbReference type="Proteomes" id="UP000030669"/>
    </source>
</evidence>